<feature type="region of interest" description="Disordered" evidence="1">
    <location>
        <begin position="199"/>
        <end position="219"/>
    </location>
</feature>
<proteinExistence type="predicted"/>
<sequence length="394" mass="40641">MIVGAVVAAGLGAYLLAPRDLVDDSAVQPDISEPSIDVAATTETPVKPEPMDQPHMPKGPPVPQLDVVRIDAAGSAVIAGKGGAGVDVILRLDGQEVATARTDADGNFVSLFNLGLAETPRILTVETRDAEGQLARAADSIIVAPAFPAPPAEVAEAAVTPGEETAAITPVEPSVAPAEAPVVTAAATESAPVAPVATPDLVAPEPDRPDVASDAPAAPRLFRAGPSGVTVLADGGAPPSVVDDLGLDAITYDETGEVQLAGRGARDSQLRIYLDNEPVQLTRVDQGGAWVSPLPDVETGVYTLRIDALGEDGSVTTRIETPFQRTAPEIAAAARAEGVTALTVQPGWTLWAISEGYFGDGVRYVQIFEANRDAIRDPNLIFPGQVFNLPDATE</sequence>
<dbReference type="STRING" id="390807.SAMN04488095_0451"/>
<dbReference type="PROSITE" id="PS51782">
    <property type="entry name" value="LYSM"/>
    <property type="match status" value="1"/>
</dbReference>
<protein>
    <submittedName>
        <fullName evidence="3">Nucleoid-associated protein YgaU, contains BON and LysM domains</fullName>
    </submittedName>
</protein>
<dbReference type="EMBL" id="FORA01000001">
    <property type="protein sequence ID" value="SFI30718.1"/>
    <property type="molecule type" value="Genomic_DNA"/>
</dbReference>
<dbReference type="PANTHER" id="PTHR34700:SF4">
    <property type="entry name" value="PHAGE-LIKE ELEMENT PBSX PROTEIN XKDP"/>
    <property type="match status" value="1"/>
</dbReference>
<evidence type="ECO:0000259" key="2">
    <source>
        <dbReference type="PROSITE" id="PS51782"/>
    </source>
</evidence>
<dbReference type="Pfam" id="PF01476">
    <property type="entry name" value="LysM"/>
    <property type="match status" value="1"/>
</dbReference>
<dbReference type="Proteomes" id="UP000199110">
    <property type="component" value="Unassembled WGS sequence"/>
</dbReference>
<dbReference type="Gene3D" id="3.10.350.10">
    <property type="entry name" value="LysM domain"/>
    <property type="match status" value="1"/>
</dbReference>
<organism evidence="3 4">
    <name type="scientific">Jannaschia pohangensis</name>
    <dbReference type="NCBI Taxonomy" id="390807"/>
    <lineage>
        <taxon>Bacteria</taxon>
        <taxon>Pseudomonadati</taxon>
        <taxon>Pseudomonadota</taxon>
        <taxon>Alphaproteobacteria</taxon>
        <taxon>Rhodobacterales</taxon>
        <taxon>Roseobacteraceae</taxon>
        <taxon>Jannaschia</taxon>
    </lineage>
</organism>
<feature type="domain" description="LysM" evidence="2">
    <location>
        <begin position="340"/>
        <end position="389"/>
    </location>
</feature>
<accession>A0A1I3H4K5</accession>
<name>A0A1I3H4K5_9RHOB</name>
<gene>
    <name evidence="3" type="ORF">SAMN04488095_0451</name>
</gene>
<dbReference type="InterPro" id="IPR036779">
    <property type="entry name" value="LysM_dom_sf"/>
</dbReference>
<dbReference type="InterPro" id="IPR052196">
    <property type="entry name" value="Bact_Kbp"/>
</dbReference>
<evidence type="ECO:0000313" key="3">
    <source>
        <dbReference type="EMBL" id="SFI30718.1"/>
    </source>
</evidence>
<feature type="region of interest" description="Disordered" evidence="1">
    <location>
        <begin position="37"/>
        <end position="61"/>
    </location>
</feature>
<dbReference type="AlphaFoldDB" id="A0A1I3H4K5"/>
<reference evidence="3 4" key="1">
    <citation type="submission" date="2016-10" db="EMBL/GenBank/DDBJ databases">
        <authorList>
            <person name="de Groot N.N."/>
        </authorList>
    </citation>
    <scope>NUCLEOTIDE SEQUENCE [LARGE SCALE GENOMIC DNA]</scope>
    <source>
        <strain evidence="3 4">DSM 19073</strain>
    </source>
</reference>
<keyword evidence="4" id="KW-1185">Reference proteome</keyword>
<dbReference type="PANTHER" id="PTHR34700">
    <property type="entry name" value="POTASSIUM BINDING PROTEIN KBP"/>
    <property type="match status" value="1"/>
</dbReference>
<dbReference type="InterPro" id="IPR018392">
    <property type="entry name" value="LysM"/>
</dbReference>
<evidence type="ECO:0000256" key="1">
    <source>
        <dbReference type="SAM" id="MobiDB-lite"/>
    </source>
</evidence>
<evidence type="ECO:0000313" key="4">
    <source>
        <dbReference type="Proteomes" id="UP000199110"/>
    </source>
</evidence>